<dbReference type="HOGENOM" id="CLU_1470233_0_0_1"/>
<dbReference type="Gramene" id="LPERR01G09580.1">
    <property type="protein sequence ID" value="LPERR01G09580.1"/>
    <property type="gene ID" value="LPERR01G09580"/>
</dbReference>
<keyword evidence="2" id="KW-1185">Reference proteome</keyword>
<dbReference type="Proteomes" id="UP000032180">
    <property type="component" value="Chromosome 1"/>
</dbReference>
<dbReference type="AlphaFoldDB" id="A0A0D9UZA5"/>
<reference evidence="2" key="2">
    <citation type="submission" date="2013-12" db="EMBL/GenBank/DDBJ databases">
        <authorList>
            <person name="Yu Y."/>
            <person name="Lee S."/>
            <person name="de Baynast K."/>
            <person name="Wissotski M."/>
            <person name="Liu L."/>
            <person name="Talag J."/>
            <person name="Goicoechea J."/>
            <person name="Angelova A."/>
            <person name="Jetty R."/>
            <person name="Kudrna D."/>
            <person name="Golser W."/>
            <person name="Rivera L."/>
            <person name="Zhang J."/>
            <person name="Wing R."/>
        </authorList>
    </citation>
    <scope>NUCLEOTIDE SEQUENCE</scope>
</reference>
<dbReference type="EnsemblPlants" id="LPERR01G09580.1">
    <property type="protein sequence ID" value="LPERR01G09580.1"/>
    <property type="gene ID" value="LPERR01G09580"/>
</dbReference>
<reference evidence="1" key="3">
    <citation type="submission" date="2015-04" db="UniProtKB">
        <authorList>
            <consortium name="EnsemblPlants"/>
        </authorList>
    </citation>
    <scope>IDENTIFICATION</scope>
</reference>
<evidence type="ECO:0000313" key="1">
    <source>
        <dbReference type="EnsemblPlants" id="LPERR01G09580.1"/>
    </source>
</evidence>
<protein>
    <submittedName>
        <fullName evidence="1">Uncharacterized protein</fullName>
    </submittedName>
</protein>
<accession>A0A0D9UZA5</accession>
<reference evidence="1 2" key="1">
    <citation type="submission" date="2012-08" db="EMBL/GenBank/DDBJ databases">
        <title>Oryza genome evolution.</title>
        <authorList>
            <person name="Wing R.A."/>
        </authorList>
    </citation>
    <scope>NUCLEOTIDE SEQUENCE</scope>
</reference>
<evidence type="ECO:0000313" key="2">
    <source>
        <dbReference type="Proteomes" id="UP000032180"/>
    </source>
</evidence>
<proteinExistence type="predicted"/>
<sequence>MKEHRDQILPKSLITNFTDDPHRQHPCLRGEVVSLTPPRGTIAACGANASGSASPVPLPPFSEWRQQSTPPECTIASRWDARPFFRRRATLWPGLTTRRRRQYFATSDGAVPKPIVEDDNHDGRWMRRRPVMAAATQRRRRPIVAMSTAAKRRWPRQPFEAPARRWQQEMAVNGWRRGRFSHAAAMRRVPRARRSADGFAT</sequence>
<name>A0A0D9UZA5_9ORYZ</name>
<organism evidence="1 2">
    <name type="scientific">Leersia perrieri</name>
    <dbReference type="NCBI Taxonomy" id="77586"/>
    <lineage>
        <taxon>Eukaryota</taxon>
        <taxon>Viridiplantae</taxon>
        <taxon>Streptophyta</taxon>
        <taxon>Embryophyta</taxon>
        <taxon>Tracheophyta</taxon>
        <taxon>Spermatophyta</taxon>
        <taxon>Magnoliopsida</taxon>
        <taxon>Liliopsida</taxon>
        <taxon>Poales</taxon>
        <taxon>Poaceae</taxon>
        <taxon>BOP clade</taxon>
        <taxon>Oryzoideae</taxon>
        <taxon>Oryzeae</taxon>
        <taxon>Oryzinae</taxon>
        <taxon>Leersia</taxon>
    </lineage>
</organism>